<organism evidence="2 3">
    <name type="scientific">Riccia fluitans</name>
    <dbReference type="NCBI Taxonomy" id="41844"/>
    <lineage>
        <taxon>Eukaryota</taxon>
        <taxon>Viridiplantae</taxon>
        <taxon>Streptophyta</taxon>
        <taxon>Embryophyta</taxon>
        <taxon>Marchantiophyta</taxon>
        <taxon>Marchantiopsida</taxon>
        <taxon>Marchantiidae</taxon>
        <taxon>Marchantiales</taxon>
        <taxon>Ricciaceae</taxon>
        <taxon>Riccia</taxon>
    </lineage>
</organism>
<evidence type="ECO:0000313" key="3">
    <source>
        <dbReference type="Proteomes" id="UP001605036"/>
    </source>
</evidence>
<dbReference type="AlphaFoldDB" id="A0ABD1YJD5"/>
<protein>
    <submittedName>
        <fullName evidence="2">Uncharacterized protein</fullName>
    </submittedName>
</protein>
<name>A0ABD1YJD5_9MARC</name>
<proteinExistence type="predicted"/>
<evidence type="ECO:0000313" key="2">
    <source>
        <dbReference type="EMBL" id="KAL2630785.1"/>
    </source>
</evidence>
<gene>
    <name evidence="2" type="ORF">R1flu_015471</name>
</gene>
<reference evidence="2 3" key="1">
    <citation type="submission" date="2024-09" db="EMBL/GenBank/DDBJ databases">
        <title>Chromosome-scale assembly of Riccia fluitans.</title>
        <authorList>
            <person name="Paukszto L."/>
            <person name="Sawicki J."/>
            <person name="Karawczyk K."/>
            <person name="Piernik-Szablinska J."/>
            <person name="Szczecinska M."/>
            <person name="Mazdziarz M."/>
        </authorList>
    </citation>
    <scope>NUCLEOTIDE SEQUENCE [LARGE SCALE GENOMIC DNA]</scope>
    <source>
        <strain evidence="2">Rf_01</strain>
        <tissue evidence="2">Aerial parts of the thallus</tissue>
    </source>
</reference>
<feature type="region of interest" description="Disordered" evidence="1">
    <location>
        <begin position="66"/>
        <end position="87"/>
    </location>
</feature>
<comment type="caution">
    <text evidence="2">The sequence shown here is derived from an EMBL/GenBank/DDBJ whole genome shotgun (WGS) entry which is preliminary data.</text>
</comment>
<dbReference type="Proteomes" id="UP001605036">
    <property type="component" value="Unassembled WGS sequence"/>
</dbReference>
<accession>A0ABD1YJD5</accession>
<keyword evidence="3" id="KW-1185">Reference proteome</keyword>
<evidence type="ECO:0000256" key="1">
    <source>
        <dbReference type="SAM" id="MobiDB-lite"/>
    </source>
</evidence>
<sequence>MLHSADRHLRSRVDVHECRWNRMFNSGLMTDLVEDCEIDRKRKKGGRPSDTLMVGPPSMMLLLAAAGPDREGETKGKGNTVGPGGEA</sequence>
<dbReference type="EMBL" id="JBHFFA010000004">
    <property type="protein sequence ID" value="KAL2630785.1"/>
    <property type="molecule type" value="Genomic_DNA"/>
</dbReference>